<dbReference type="AlphaFoldDB" id="A0A6J4R5U6"/>
<feature type="transmembrane region" description="Helical" evidence="1">
    <location>
        <begin position="96"/>
        <end position="115"/>
    </location>
</feature>
<reference evidence="2" key="1">
    <citation type="submission" date="2020-02" db="EMBL/GenBank/DDBJ databases">
        <authorList>
            <person name="Meier V. D."/>
        </authorList>
    </citation>
    <scope>NUCLEOTIDE SEQUENCE</scope>
    <source>
        <strain evidence="2">AVDCRST_MAG65</strain>
    </source>
</reference>
<gene>
    <name evidence="2" type="ORF">AVDCRST_MAG65-42</name>
</gene>
<feature type="non-terminal residue" evidence="2">
    <location>
        <position position="1"/>
    </location>
</feature>
<sequence length="157" mass="15419">AVESGAELEAVPILALLVYAGLALGGLGAGVVSALPARGLAVVLLLAAAALAAGALTRAPAGFVLIAIAFAAFQALTVAADARLQAAIDSDARSTITSFAGFATEVAVVGVFAAYAVGSHVASHATLFAAFAALHLAVAGWLWRTRVLPAPSDAEAT</sequence>
<evidence type="ECO:0000256" key="1">
    <source>
        <dbReference type="SAM" id="Phobius"/>
    </source>
</evidence>
<proteinExistence type="predicted"/>
<protein>
    <recommendedName>
        <fullName evidence="3">Major facilitator superfamily (MFS) profile domain-containing protein</fullName>
    </recommendedName>
</protein>
<keyword evidence="1" id="KW-1133">Transmembrane helix</keyword>
<organism evidence="2">
    <name type="scientific">uncultured Solirubrobacteraceae bacterium</name>
    <dbReference type="NCBI Taxonomy" id="1162706"/>
    <lineage>
        <taxon>Bacteria</taxon>
        <taxon>Bacillati</taxon>
        <taxon>Actinomycetota</taxon>
        <taxon>Thermoleophilia</taxon>
        <taxon>Solirubrobacterales</taxon>
        <taxon>Solirubrobacteraceae</taxon>
        <taxon>environmental samples</taxon>
    </lineage>
</organism>
<accession>A0A6J4R5U6</accession>
<feature type="transmembrane region" description="Helical" evidence="1">
    <location>
        <begin position="39"/>
        <end position="57"/>
    </location>
</feature>
<keyword evidence="1" id="KW-0472">Membrane</keyword>
<feature type="transmembrane region" description="Helical" evidence="1">
    <location>
        <begin position="121"/>
        <end position="143"/>
    </location>
</feature>
<dbReference type="EMBL" id="CADCVL010000005">
    <property type="protein sequence ID" value="CAA9463687.1"/>
    <property type="molecule type" value="Genomic_DNA"/>
</dbReference>
<feature type="transmembrane region" description="Helical" evidence="1">
    <location>
        <begin position="63"/>
        <end position="84"/>
    </location>
</feature>
<evidence type="ECO:0000313" key="2">
    <source>
        <dbReference type="EMBL" id="CAA9463687.1"/>
    </source>
</evidence>
<keyword evidence="1" id="KW-0812">Transmembrane</keyword>
<feature type="transmembrane region" description="Helical" evidence="1">
    <location>
        <begin position="12"/>
        <end position="32"/>
    </location>
</feature>
<evidence type="ECO:0008006" key="3">
    <source>
        <dbReference type="Google" id="ProtNLM"/>
    </source>
</evidence>
<name>A0A6J4R5U6_9ACTN</name>